<evidence type="ECO:0000256" key="3">
    <source>
        <dbReference type="ARBA" id="ARBA00022801"/>
    </source>
</evidence>
<dbReference type="Pfam" id="PF12697">
    <property type="entry name" value="Abhydrolase_6"/>
    <property type="match status" value="1"/>
</dbReference>
<keyword evidence="2 5" id="KW-0719">Serine esterase</keyword>
<feature type="active site" evidence="6">
    <location>
        <position position="151"/>
    </location>
</feature>
<evidence type="ECO:0000256" key="1">
    <source>
        <dbReference type="ARBA" id="ARBA00008645"/>
    </source>
</evidence>
<dbReference type="InterPro" id="IPR016812">
    <property type="entry name" value="PPase_methylesterase_euk"/>
</dbReference>
<dbReference type="InterPro" id="IPR000639">
    <property type="entry name" value="Epox_hydrolase-like"/>
</dbReference>
<dbReference type="InterPro" id="IPR029058">
    <property type="entry name" value="AB_hydrolase_fold"/>
</dbReference>
<feature type="domain" description="AB hydrolase-1" evidence="8">
    <location>
        <begin position="78"/>
        <end position="375"/>
    </location>
</feature>
<accession>C1BQQ3</accession>
<dbReference type="PIRSF" id="PIRSF022950">
    <property type="entry name" value="PPase_methylesterase_euk"/>
    <property type="match status" value="1"/>
</dbReference>
<feature type="region of interest" description="Disordered" evidence="7">
    <location>
        <begin position="1"/>
        <end position="37"/>
    </location>
</feature>
<dbReference type="Gene3D" id="3.40.50.1820">
    <property type="entry name" value="alpha/beta hydrolase"/>
    <property type="match status" value="1"/>
</dbReference>
<evidence type="ECO:0000313" key="9">
    <source>
        <dbReference type="EMBL" id="ACO11356.1"/>
    </source>
</evidence>
<dbReference type="PRINTS" id="PR00111">
    <property type="entry name" value="ABHYDROLASE"/>
</dbReference>
<dbReference type="InterPro" id="IPR000073">
    <property type="entry name" value="AB_hydrolase_1"/>
</dbReference>
<dbReference type="PRINTS" id="PR00412">
    <property type="entry name" value="EPOXHYDRLASE"/>
</dbReference>
<dbReference type="GO" id="GO:0051723">
    <property type="term" value="F:protein methylesterase activity"/>
    <property type="evidence" value="ECO:0007669"/>
    <property type="project" value="UniProtKB-EC"/>
</dbReference>
<evidence type="ECO:0000256" key="2">
    <source>
        <dbReference type="ARBA" id="ARBA00022487"/>
    </source>
</evidence>
<dbReference type="AlphaFoldDB" id="C1BQQ3"/>
<sequence>MSELHRRVASGKSGLPPPGGGGGGVRRPASGKRSNTPVHWSAYFKSSRKVELPSCRFNVYESDSLEEGKKSEACTLALLHGGGYSGLTWSVLTKEIVSLVAIRVLAIDLRGHGETETEDDDDLCIETLAKDVAYIMDSLDYSGSFVLAGHSMGGAVAVHVSPYLTKAVLSGLVVIDVVEGTALEALGSMDSFLRSRPDRFYSLSYAVDWSVRSGQTRNFQSACVSMPGQLKDVKSGEPATLDLVAKGEEEKKKKNEIRSAPLVAANSIAEEDEENNGESSSEPFQPPPSPPVAEDPGYTWRIDLSKTSRHWPGWFEGLSSKFLSVPASKMLLLAGVDRLDKDLTVGQMRGKFQMQILPQAGHAVHEDVPDRVAEVLATFLVRNKLSHALADFNIAFPAC</sequence>
<evidence type="ECO:0000256" key="5">
    <source>
        <dbReference type="PIRNR" id="PIRNR022950"/>
    </source>
</evidence>
<dbReference type="PANTHER" id="PTHR14189:SF0">
    <property type="entry name" value="PROTEIN PHOSPHATASE METHYLESTERASE 1"/>
    <property type="match status" value="1"/>
</dbReference>
<evidence type="ECO:0000256" key="4">
    <source>
        <dbReference type="ARBA" id="ARBA00049203"/>
    </source>
</evidence>
<feature type="compositionally biased region" description="Basic and acidic residues" evidence="7">
    <location>
        <begin position="245"/>
        <end position="257"/>
    </location>
</feature>
<protein>
    <recommendedName>
        <fullName evidence="5">Protein phosphatase methylesterase 1</fullName>
        <shortName evidence="5">PME-1</shortName>
        <ecNumber evidence="5">3.1.1.-</ecNumber>
    </recommendedName>
</protein>
<evidence type="ECO:0000256" key="6">
    <source>
        <dbReference type="PIRSR" id="PIRSR022950-1"/>
    </source>
</evidence>
<name>C1BQQ3_CALRO</name>
<organism evidence="9">
    <name type="scientific">Caligus rogercresseyi</name>
    <name type="common">Sea louse</name>
    <dbReference type="NCBI Taxonomy" id="217165"/>
    <lineage>
        <taxon>Eukaryota</taxon>
        <taxon>Metazoa</taxon>
        <taxon>Ecdysozoa</taxon>
        <taxon>Arthropoda</taxon>
        <taxon>Crustacea</taxon>
        <taxon>Multicrustacea</taxon>
        <taxon>Hexanauplia</taxon>
        <taxon>Copepoda</taxon>
        <taxon>Siphonostomatoida</taxon>
        <taxon>Caligidae</taxon>
        <taxon>Caligus</taxon>
    </lineage>
</organism>
<evidence type="ECO:0000259" key="8">
    <source>
        <dbReference type="Pfam" id="PF12697"/>
    </source>
</evidence>
<feature type="active site" evidence="6">
    <location>
        <position position="176"/>
    </location>
</feature>
<reference evidence="9" key="1">
    <citation type="submission" date="2009-03" db="EMBL/GenBank/DDBJ databases">
        <title>Caligus rogercresseyi ESTs and full-length cDNAs.</title>
        <authorList>
            <person name="Yasuike M."/>
            <person name="von Schalburg K."/>
            <person name="Cooper G."/>
            <person name="Leong J."/>
            <person name="Jones S.R.M."/>
            <person name="Koop B.F."/>
        </authorList>
    </citation>
    <scope>NUCLEOTIDE SEQUENCE</scope>
    <source>
        <tissue evidence="9">Whole tissue</tissue>
    </source>
</reference>
<proteinExistence type="evidence at transcript level"/>
<comment type="similarity">
    <text evidence="1 5">Belongs to the AB hydrolase superfamily.</text>
</comment>
<feature type="region of interest" description="Disordered" evidence="7">
    <location>
        <begin position="244"/>
        <end position="297"/>
    </location>
</feature>
<comment type="function">
    <text evidence="5">Demethylates proteins that have been reversibly carboxymethylated.</text>
</comment>
<dbReference type="EC" id="3.1.1.-" evidence="5"/>
<keyword evidence="3 5" id="KW-0378">Hydrolase</keyword>
<feature type="compositionally biased region" description="Pro residues" evidence="7">
    <location>
        <begin position="284"/>
        <end position="293"/>
    </location>
</feature>
<dbReference type="ESTHER" id="calro-c1bqq3">
    <property type="family name" value="PPase_methylesterase_euk"/>
</dbReference>
<gene>
    <name evidence="9" type="primary">PPME1</name>
</gene>
<dbReference type="SUPFAM" id="SSF53474">
    <property type="entry name" value="alpha/beta-Hydrolases"/>
    <property type="match status" value="1"/>
</dbReference>
<dbReference type="EMBL" id="BT076932">
    <property type="protein sequence ID" value="ACO11356.1"/>
    <property type="molecule type" value="mRNA"/>
</dbReference>
<evidence type="ECO:0000256" key="7">
    <source>
        <dbReference type="SAM" id="MobiDB-lite"/>
    </source>
</evidence>
<comment type="catalytic activity">
    <reaction evidence="4">
        <text>[phosphatase 2A protein]-C-terminal L-leucine methyl ester + H2O = [phosphatase 2A protein]-C-terminal L-leucine + methanol + H(+)</text>
        <dbReference type="Rhea" id="RHEA:48548"/>
        <dbReference type="Rhea" id="RHEA-COMP:12134"/>
        <dbReference type="Rhea" id="RHEA-COMP:12135"/>
        <dbReference type="ChEBI" id="CHEBI:15377"/>
        <dbReference type="ChEBI" id="CHEBI:15378"/>
        <dbReference type="ChEBI" id="CHEBI:17790"/>
        <dbReference type="ChEBI" id="CHEBI:90516"/>
        <dbReference type="ChEBI" id="CHEBI:90517"/>
        <dbReference type="EC" id="3.1.1.89"/>
    </reaction>
</comment>
<feature type="active site" evidence="6">
    <location>
        <position position="362"/>
    </location>
</feature>
<dbReference type="PANTHER" id="PTHR14189">
    <property type="entry name" value="PROTEIN PHOSPHATASE METHYLESTERASE-1 RELATED"/>
    <property type="match status" value="1"/>
</dbReference>